<feature type="domain" description="Methyltransferase" evidence="1">
    <location>
        <begin position="33"/>
        <end position="145"/>
    </location>
</feature>
<dbReference type="InterPro" id="IPR029063">
    <property type="entry name" value="SAM-dependent_MTases_sf"/>
</dbReference>
<reference evidence="2 3" key="1">
    <citation type="submission" date="2019-11" db="EMBL/GenBank/DDBJ databases">
        <title>Comparative genomics of hydrocarbon-degrading Desulfosarcina strains.</title>
        <authorList>
            <person name="Watanabe M."/>
            <person name="Kojima H."/>
            <person name="Fukui M."/>
        </authorList>
    </citation>
    <scope>NUCLEOTIDE SEQUENCE [LARGE SCALE GENOMIC DNA]</scope>
    <source>
        <strain evidence="2 3">PP31</strain>
    </source>
</reference>
<dbReference type="SUPFAM" id="SSF53335">
    <property type="entry name" value="S-adenosyl-L-methionine-dependent methyltransferases"/>
    <property type="match status" value="1"/>
</dbReference>
<dbReference type="KEGG" id="dwd:DSCW_64410"/>
<organism evidence="2 3">
    <name type="scientific">Desulfosarcina widdelii</name>
    <dbReference type="NCBI Taxonomy" id="947919"/>
    <lineage>
        <taxon>Bacteria</taxon>
        <taxon>Pseudomonadati</taxon>
        <taxon>Thermodesulfobacteriota</taxon>
        <taxon>Desulfobacteria</taxon>
        <taxon>Desulfobacterales</taxon>
        <taxon>Desulfosarcinaceae</taxon>
        <taxon>Desulfosarcina</taxon>
    </lineage>
</organism>
<dbReference type="Pfam" id="PF13847">
    <property type="entry name" value="Methyltransf_31"/>
    <property type="match status" value="1"/>
</dbReference>
<dbReference type="Proteomes" id="UP000427769">
    <property type="component" value="Chromosome"/>
</dbReference>
<evidence type="ECO:0000313" key="2">
    <source>
        <dbReference type="EMBL" id="BBO79024.1"/>
    </source>
</evidence>
<dbReference type="AlphaFoldDB" id="A0A5K7ZL89"/>
<dbReference type="Gene3D" id="3.40.50.150">
    <property type="entry name" value="Vaccinia Virus protein VP39"/>
    <property type="match status" value="1"/>
</dbReference>
<evidence type="ECO:0000259" key="1">
    <source>
        <dbReference type="Pfam" id="PF13847"/>
    </source>
</evidence>
<protein>
    <recommendedName>
        <fullName evidence="1">Methyltransferase domain-containing protein</fullName>
    </recommendedName>
</protein>
<keyword evidence="3" id="KW-1185">Reference proteome</keyword>
<dbReference type="PANTHER" id="PTHR43861:SF1">
    <property type="entry name" value="TRANS-ACONITATE 2-METHYLTRANSFERASE"/>
    <property type="match status" value="1"/>
</dbReference>
<dbReference type="PANTHER" id="PTHR43861">
    <property type="entry name" value="TRANS-ACONITATE 2-METHYLTRANSFERASE-RELATED"/>
    <property type="match status" value="1"/>
</dbReference>
<proteinExistence type="predicted"/>
<gene>
    <name evidence="2" type="ORF">DSCW_64410</name>
</gene>
<dbReference type="InterPro" id="IPR025714">
    <property type="entry name" value="Methyltranfer_dom"/>
</dbReference>
<evidence type="ECO:0000313" key="3">
    <source>
        <dbReference type="Proteomes" id="UP000427769"/>
    </source>
</evidence>
<accession>A0A5K7ZL89</accession>
<name>A0A5K7ZL89_9BACT</name>
<sequence>MNYLMENNNEAHRLEMKTDTNRIAAQVRWAGLKPGMRVADVGCGPGKITALLHRMVSPGGTIVGIDQSHDRIQHAITHYGTPGISFQRKDITEPLDDLGTFDFVFIRFVLEYYRSRAFEIVSNLTRIVKPGGILCLVDLDHNCLNQYGIPSRLKNAIDAIMAKLECDADFDPRMGIKLYAMLYDLAFQSIDVRIEAHHLIFGELDFVQDYDWTRKVEVAAQNCGYDFEEYENGYEGFYSEFKSSFADPRRFIYTPVVCCRGVRSV</sequence>
<dbReference type="EMBL" id="AP021875">
    <property type="protein sequence ID" value="BBO79024.1"/>
    <property type="molecule type" value="Genomic_DNA"/>
</dbReference>
<dbReference type="CDD" id="cd02440">
    <property type="entry name" value="AdoMet_MTases"/>
    <property type="match status" value="1"/>
</dbReference>